<feature type="domain" description="Myb-like" evidence="3">
    <location>
        <begin position="105"/>
        <end position="155"/>
    </location>
</feature>
<dbReference type="PROSITE" id="PS51294">
    <property type="entry name" value="HTH_MYB"/>
    <property type="match status" value="2"/>
</dbReference>
<reference evidence="5 6" key="1">
    <citation type="journal article" date="2010" name="Nature">
        <title>Genome sequencing and analysis of the model grass Brachypodium distachyon.</title>
        <authorList>
            <consortium name="International Brachypodium Initiative"/>
        </authorList>
    </citation>
    <scope>NUCLEOTIDE SEQUENCE [LARGE SCALE GENOMIC DNA]</scope>
    <source>
        <strain evidence="5">Bd21</strain>
        <strain evidence="6">cv. Bd21</strain>
    </source>
</reference>
<feature type="domain" description="HTH myb-type" evidence="4">
    <location>
        <begin position="105"/>
        <end position="159"/>
    </location>
</feature>
<dbReference type="GeneID" id="104583495"/>
<evidence type="ECO:0000256" key="1">
    <source>
        <dbReference type="ARBA" id="ARBA00023125"/>
    </source>
</evidence>
<dbReference type="Pfam" id="PF00249">
    <property type="entry name" value="Myb_DNA-binding"/>
    <property type="match status" value="2"/>
</dbReference>
<evidence type="ECO:0000259" key="4">
    <source>
        <dbReference type="PROSITE" id="PS51294"/>
    </source>
</evidence>
<dbReference type="SMART" id="SM00717">
    <property type="entry name" value="SANT"/>
    <property type="match status" value="2"/>
</dbReference>
<accession>A0A2K2CWB2</accession>
<dbReference type="EnsemblPlants" id="PNT66318">
    <property type="protein sequence ID" value="PNT66318"/>
    <property type="gene ID" value="BRADI_3g10075v3"/>
</dbReference>
<dbReference type="InterPro" id="IPR017930">
    <property type="entry name" value="Myb_dom"/>
</dbReference>
<feature type="region of interest" description="Disordered" evidence="2">
    <location>
        <begin position="1"/>
        <end position="33"/>
    </location>
</feature>
<dbReference type="EMBL" id="CM000882">
    <property type="protein sequence ID" value="PNT66318.1"/>
    <property type="molecule type" value="Genomic_DNA"/>
</dbReference>
<dbReference type="RefSeq" id="XP_014756283.1">
    <property type="nucleotide sequence ID" value="XM_014900797.2"/>
</dbReference>
<feature type="region of interest" description="Disordered" evidence="2">
    <location>
        <begin position="216"/>
        <end position="261"/>
    </location>
</feature>
<reference evidence="5" key="2">
    <citation type="submission" date="2017-06" db="EMBL/GenBank/DDBJ databases">
        <title>WGS assembly of Brachypodium distachyon.</title>
        <authorList>
            <consortium name="The International Brachypodium Initiative"/>
            <person name="Lucas S."/>
            <person name="Harmon-Smith M."/>
            <person name="Lail K."/>
            <person name="Tice H."/>
            <person name="Grimwood J."/>
            <person name="Bruce D."/>
            <person name="Barry K."/>
            <person name="Shu S."/>
            <person name="Lindquist E."/>
            <person name="Wang M."/>
            <person name="Pitluck S."/>
            <person name="Vogel J.P."/>
            <person name="Garvin D.F."/>
            <person name="Mockler T.C."/>
            <person name="Schmutz J."/>
            <person name="Rokhsar D."/>
            <person name="Bevan M.W."/>
        </authorList>
    </citation>
    <scope>NUCLEOTIDE SEQUENCE</scope>
    <source>
        <strain evidence="5">Bd21</strain>
    </source>
</reference>
<evidence type="ECO:0000313" key="6">
    <source>
        <dbReference type="EnsemblPlants" id="PNT66318"/>
    </source>
</evidence>
<feature type="compositionally biased region" description="Low complexity" evidence="2">
    <location>
        <begin position="10"/>
        <end position="21"/>
    </location>
</feature>
<proteinExistence type="predicted"/>
<dbReference type="GO" id="GO:0003677">
    <property type="term" value="F:DNA binding"/>
    <property type="evidence" value="ECO:0007669"/>
    <property type="project" value="UniProtKB-KW"/>
</dbReference>
<sequence length="370" mass="41467">MRQTEDGLPMRRSTSRSSQMRGIAQERAKLQDAPSKNAKWRTVECIHRKTGVYSFKKRRRWSEEENDVLIQMVQNLGTKNWSTIACAMPLRSRYQCRERWTYYLNPALNRQAWSEQDEVTLIHAHEMHGNKWRELAKLFPGRTGKAVKNHWNGHMKRKLKSYLARGLPKQFQNLPVDPSVSNRGWSTPKGSQDSFNNNQLPSDLLIWSESKRGLTETGENASMLDGQSSDSIRSVSEGKPMSSSPKGFGARSADAQPKVDAGDGQIDRVVSKFPVVTDNDMETVVSSSSVDLKVCVAAPSFVRSTSEEKQMSYTGLSPAHSSQSRYAHLDELSELHQSDIADLLDMSYCESLMIIPPDSPQSGNGGVPGM</sequence>
<dbReference type="PANTHER" id="PTHR45614">
    <property type="entry name" value="MYB PROTEIN-RELATED"/>
    <property type="match status" value="1"/>
</dbReference>
<evidence type="ECO:0000259" key="3">
    <source>
        <dbReference type="PROSITE" id="PS50090"/>
    </source>
</evidence>
<evidence type="ECO:0000313" key="7">
    <source>
        <dbReference type="Proteomes" id="UP000008810"/>
    </source>
</evidence>
<evidence type="ECO:0000256" key="2">
    <source>
        <dbReference type="SAM" id="MobiDB-lite"/>
    </source>
</evidence>
<feature type="region of interest" description="Disordered" evidence="2">
    <location>
        <begin position="173"/>
        <end position="198"/>
    </location>
</feature>
<dbReference type="Gramene" id="PNT66318">
    <property type="protein sequence ID" value="PNT66318"/>
    <property type="gene ID" value="BRADI_3g10075v3"/>
</dbReference>
<dbReference type="PROSITE" id="PS50090">
    <property type="entry name" value="MYB_LIKE"/>
    <property type="match status" value="2"/>
</dbReference>
<feature type="domain" description="Myb-like" evidence="3">
    <location>
        <begin position="57"/>
        <end position="104"/>
    </location>
</feature>
<dbReference type="PANTHER" id="PTHR45614:SF109">
    <property type="match status" value="1"/>
</dbReference>
<dbReference type="InterPro" id="IPR001005">
    <property type="entry name" value="SANT/Myb"/>
</dbReference>
<dbReference type="Proteomes" id="UP000008810">
    <property type="component" value="Chromosome 3"/>
</dbReference>
<evidence type="ECO:0000313" key="5">
    <source>
        <dbReference type="EMBL" id="PNT66318.1"/>
    </source>
</evidence>
<name>A0A2K2CWB2_BRADI</name>
<dbReference type="SUPFAM" id="SSF46689">
    <property type="entry name" value="Homeodomain-like"/>
    <property type="match status" value="1"/>
</dbReference>
<feature type="compositionally biased region" description="Polar residues" evidence="2">
    <location>
        <begin position="217"/>
        <end position="234"/>
    </location>
</feature>
<dbReference type="Gene3D" id="1.10.10.60">
    <property type="entry name" value="Homeodomain-like"/>
    <property type="match status" value="2"/>
</dbReference>
<dbReference type="AlphaFoldDB" id="A0A2K2CWB2"/>
<organism evidence="5">
    <name type="scientific">Brachypodium distachyon</name>
    <name type="common">Purple false brome</name>
    <name type="synonym">Trachynia distachya</name>
    <dbReference type="NCBI Taxonomy" id="15368"/>
    <lineage>
        <taxon>Eukaryota</taxon>
        <taxon>Viridiplantae</taxon>
        <taxon>Streptophyta</taxon>
        <taxon>Embryophyta</taxon>
        <taxon>Tracheophyta</taxon>
        <taxon>Spermatophyta</taxon>
        <taxon>Magnoliopsida</taxon>
        <taxon>Liliopsida</taxon>
        <taxon>Poales</taxon>
        <taxon>Poaceae</taxon>
        <taxon>BOP clade</taxon>
        <taxon>Pooideae</taxon>
        <taxon>Stipodae</taxon>
        <taxon>Brachypodieae</taxon>
        <taxon>Brachypodium</taxon>
    </lineage>
</organism>
<dbReference type="InterPro" id="IPR050560">
    <property type="entry name" value="MYB_TF"/>
</dbReference>
<reference evidence="6" key="3">
    <citation type="submission" date="2018-08" db="UniProtKB">
        <authorList>
            <consortium name="EnsemblPlants"/>
        </authorList>
    </citation>
    <scope>IDENTIFICATION</scope>
    <source>
        <strain evidence="6">cv. Bd21</strain>
    </source>
</reference>
<dbReference type="InterPro" id="IPR009057">
    <property type="entry name" value="Homeodomain-like_sf"/>
</dbReference>
<protein>
    <submittedName>
        <fullName evidence="5 6">Uncharacterized protein</fullName>
    </submittedName>
</protein>
<dbReference type="ExpressionAtlas" id="A0A2K2CWB2">
    <property type="expression patterns" value="baseline"/>
</dbReference>
<feature type="domain" description="HTH myb-type" evidence="4">
    <location>
        <begin position="56"/>
        <end position="104"/>
    </location>
</feature>
<dbReference type="OrthoDB" id="2143914at2759"/>
<gene>
    <name evidence="6" type="primary">LOC104583495</name>
    <name evidence="5" type="ORF">BRADI_3g10075v3</name>
</gene>
<dbReference type="CDD" id="cd00167">
    <property type="entry name" value="SANT"/>
    <property type="match status" value="2"/>
</dbReference>
<keyword evidence="7" id="KW-1185">Reference proteome</keyword>
<keyword evidence="1" id="KW-0238">DNA-binding</keyword>
<feature type="compositionally biased region" description="Polar residues" evidence="2">
    <location>
        <begin position="179"/>
        <end position="198"/>
    </location>
</feature>